<sequence>MTLHHHHPQVSPPTYEISMKGTLAWKLVFEYENPFDESVTHTFTRTRMSSYSSRTFSLALNRATLSYLRESLDVEVDHNDVFFEVLSASVPASCEDSQEINGVLNKTRGGLEVECMSTETDTRTYIVGPDAPLTLYQLYFTAPGIHHDCNVYSVASEKQQEKVSVDIAVKCQQVRFISGISLQIGHTPEEEPIGCIHQYDRGLGDVCTNNINHDYANKYAWLIPMYTLNKSQAATSFELVIGVQDQESTYEAHHAARQQYSVNLSQDTNTVDHRQLNPVISDSPYKVYELALLRSPDGETLSWDPTWGFDGMSSDVNESRKGSPLYLAWKLRAAAIS</sequence>
<protein>
    <submittedName>
        <fullName evidence="1">Uncharacterized protein</fullName>
    </submittedName>
</protein>
<dbReference type="Proteomes" id="UP001148662">
    <property type="component" value="Unassembled WGS sequence"/>
</dbReference>
<gene>
    <name evidence="1" type="ORF">NM688_g336</name>
</gene>
<keyword evidence="2" id="KW-1185">Reference proteome</keyword>
<evidence type="ECO:0000313" key="2">
    <source>
        <dbReference type="Proteomes" id="UP001148662"/>
    </source>
</evidence>
<evidence type="ECO:0000313" key="1">
    <source>
        <dbReference type="EMBL" id="KAJ3559459.1"/>
    </source>
</evidence>
<dbReference type="EMBL" id="JANHOG010000024">
    <property type="protein sequence ID" value="KAJ3559459.1"/>
    <property type="molecule type" value="Genomic_DNA"/>
</dbReference>
<organism evidence="1 2">
    <name type="scientific">Phlebia brevispora</name>
    <dbReference type="NCBI Taxonomy" id="194682"/>
    <lineage>
        <taxon>Eukaryota</taxon>
        <taxon>Fungi</taxon>
        <taxon>Dikarya</taxon>
        <taxon>Basidiomycota</taxon>
        <taxon>Agaricomycotina</taxon>
        <taxon>Agaricomycetes</taxon>
        <taxon>Polyporales</taxon>
        <taxon>Meruliaceae</taxon>
        <taxon>Phlebia</taxon>
    </lineage>
</organism>
<reference evidence="1" key="1">
    <citation type="submission" date="2022-07" db="EMBL/GenBank/DDBJ databases">
        <title>Genome Sequence of Phlebia brevispora.</title>
        <authorList>
            <person name="Buettner E."/>
        </authorList>
    </citation>
    <scope>NUCLEOTIDE SEQUENCE</scope>
    <source>
        <strain evidence="1">MPL23</strain>
    </source>
</reference>
<proteinExistence type="predicted"/>
<accession>A0ACC1TEL4</accession>
<comment type="caution">
    <text evidence="1">The sequence shown here is derived from an EMBL/GenBank/DDBJ whole genome shotgun (WGS) entry which is preliminary data.</text>
</comment>
<name>A0ACC1TEL4_9APHY</name>